<dbReference type="EMBL" id="FOYZ01000014">
    <property type="protein sequence ID" value="SFR98952.1"/>
    <property type="molecule type" value="Genomic_DNA"/>
</dbReference>
<dbReference type="GO" id="GO:0030246">
    <property type="term" value="F:carbohydrate binding"/>
    <property type="evidence" value="ECO:0007669"/>
    <property type="project" value="UniProtKB-ARBA"/>
</dbReference>
<organism evidence="5 6">
    <name type="scientific">Anaeromicropila populeti</name>
    <dbReference type="NCBI Taxonomy" id="37658"/>
    <lineage>
        <taxon>Bacteria</taxon>
        <taxon>Bacillati</taxon>
        <taxon>Bacillota</taxon>
        <taxon>Clostridia</taxon>
        <taxon>Lachnospirales</taxon>
        <taxon>Lachnospiraceae</taxon>
        <taxon>Anaeromicropila</taxon>
    </lineage>
</organism>
<name>A0A1I6L699_9FIRM</name>
<reference evidence="5 6" key="1">
    <citation type="submission" date="2016-10" db="EMBL/GenBank/DDBJ databases">
        <authorList>
            <person name="de Groot N.N."/>
        </authorList>
    </citation>
    <scope>NUCLEOTIDE SEQUENCE [LARGE SCALE GENOMIC DNA]</scope>
    <source>
        <strain evidence="5 6">743A</strain>
    </source>
</reference>
<evidence type="ECO:0000256" key="2">
    <source>
        <dbReference type="ARBA" id="ARBA00007639"/>
    </source>
</evidence>
<evidence type="ECO:0000256" key="1">
    <source>
        <dbReference type="ARBA" id="ARBA00004196"/>
    </source>
</evidence>
<protein>
    <submittedName>
        <fullName evidence="5">ABC-type sugar transport system, substrate-binding protein, contains N-terminal xre family HTH domain</fullName>
    </submittedName>
</protein>
<dbReference type="STRING" id="37658.SAMN05661086_03080"/>
<dbReference type="InterPro" id="IPR028082">
    <property type="entry name" value="Peripla_BP_I"/>
</dbReference>
<dbReference type="RefSeq" id="WP_177214756.1">
    <property type="nucleotide sequence ID" value="NZ_FOYZ01000014.1"/>
</dbReference>
<proteinExistence type="inferred from homology"/>
<dbReference type="InterPro" id="IPR029052">
    <property type="entry name" value="Metallo-depent_PP-like"/>
</dbReference>
<sequence length="626" mass="69606">MDYVIILSDICIGIESPSVRYRKEVHEKNLITIFNDIIAYADQIIEVILLGDIFEFWAYPPQQIPPTLDDIIAANPVILGQEGKLIQALNALKGRMVYIPGDHDMNVNEGDMQRFKSLDGYTIKYRSVAYIPSYDKRVLFTHGHQFTMLNAPYFDGKLKLLPFWYFVERSFAYKGQNCDTQKSKWKIESGLMEIGLTDSTNFIINIIDVVSELSGMSKELPIQINGQMAVSLNDVKVIYQNLLKNFPASLMKQGLYDQEINNLSFSNPLQANYLQWYVQNVFKDALDLVMTGNSHSSIQASHEFFRIYKYTDRGLESLKGANTDSKENENPIIPPGGFTFGWSVYNASWAYYMTMQMGVLTKAEELGINVIAHDQKSNAVEMEIGCISLINNNVNALLISPYYPEGVPYIAEYAAEKNIPVVVIDGGTGGADVAAFIVSDSFGGGILAGEYALILIKQHKINSKNIAIIKAEKTATYALLRGKGFKSVMLEKGYQVVAEVSANGEQEDAYLEMTAILQSYANDLAVVFCENGLMTVGAAQALEEAGKKGVILIIGFDADPAVLEKIQEGVVQGTVAQQPYRMGEIGVEIANAVLLGIPVVYDNYEKKEILMEVYLINQYGEAVFKL</sequence>
<comment type="similarity">
    <text evidence="2">Belongs to the bacterial solute-binding protein 2 family.</text>
</comment>
<gene>
    <name evidence="5" type="ORF">SAMN05661086_03080</name>
</gene>
<dbReference type="AlphaFoldDB" id="A0A1I6L699"/>
<dbReference type="Gene3D" id="3.60.21.10">
    <property type="match status" value="1"/>
</dbReference>
<dbReference type="SUPFAM" id="SSF53822">
    <property type="entry name" value="Periplasmic binding protein-like I"/>
    <property type="match status" value="1"/>
</dbReference>
<dbReference type="PANTHER" id="PTHR46847:SF1">
    <property type="entry name" value="D-ALLOSE-BINDING PERIPLASMIC PROTEIN-RELATED"/>
    <property type="match status" value="1"/>
</dbReference>
<evidence type="ECO:0000313" key="6">
    <source>
        <dbReference type="Proteomes" id="UP000199659"/>
    </source>
</evidence>
<evidence type="ECO:0000313" key="5">
    <source>
        <dbReference type="EMBL" id="SFR98952.1"/>
    </source>
</evidence>
<feature type="domain" description="Periplasmic binding protein" evidence="4">
    <location>
        <begin position="340"/>
        <end position="596"/>
    </location>
</feature>
<dbReference type="Pfam" id="PF13407">
    <property type="entry name" value="Peripla_BP_4"/>
    <property type="match status" value="1"/>
</dbReference>
<comment type="subcellular location">
    <subcellularLocation>
        <location evidence="1">Cell envelope</location>
    </subcellularLocation>
</comment>
<dbReference type="PANTHER" id="PTHR46847">
    <property type="entry name" value="D-ALLOSE-BINDING PERIPLASMIC PROTEIN-RELATED"/>
    <property type="match status" value="1"/>
</dbReference>
<dbReference type="Gene3D" id="3.40.50.2300">
    <property type="match status" value="2"/>
</dbReference>
<keyword evidence="5" id="KW-0762">Sugar transport</keyword>
<accession>A0A1I6L699</accession>
<dbReference type="SUPFAM" id="SSF56300">
    <property type="entry name" value="Metallo-dependent phosphatases"/>
    <property type="match status" value="1"/>
</dbReference>
<keyword evidence="3" id="KW-0732">Signal</keyword>
<keyword evidence="6" id="KW-1185">Reference proteome</keyword>
<keyword evidence="5" id="KW-0813">Transport</keyword>
<dbReference type="GO" id="GO:0030313">
    <property type="term" value="C:cell envelope"/>
    <property type="evidence" value="ECO:0007669"/>
    <property type="project" value="UniProtKB-SubCell"/>
</dbReference>
<dbReference type="Proteomes" id="UP000199659">
    <property type="component" value="Unassembled WGS sequence"/>
</dbReference>
<evidence type="ECO:0000259" key="4">
    <source>
        <dbReference type="Pfam" id="PF13407"/>
    </source>
</evidence>
<dbReference type="InterPro" id="IPR025997">
    <property type="entry name" value="SBP_2_dom"/>
</dbReference>
<evidence type="ECO:0000256" key="3">
    <source>
        <dbReference type="ARBA" id="ARBA00022729"/>
    </source>
</evidence>